<keyword evidence="12" id="KW-1185">Reference proteome</keyword>
<evidence type="ECO:0000256" key="4">
    <source>
        <dbReference type="ARBA" id="ARBA00013126"/>
    </source>
</evidence>
<dbReference type="PROSITE" id="PS00470">
    <property type="entry name" value="IDH_IMDH"/>
    <property type="match status" value="1"/>
</dbReference>
<dbReference type="Pfam" id="PF00180">
    <property type="entry name" value="Iso_dh"/>
    <property type="match status" value="1"/>
</dbReference>
<dbReference type="InterPro" id="IPR011829">
    <property type="entry name" value="TTC_DH"/>
</dbReference>
<dbReference type="PANTHER" id="PTHR43275:SF1">
    <property type="entry name" value="D-MALATE DEHYDROGENASE [DECARBOXYLATING]"/>
    <property type="match status" value="1"/>
</dbReference>
<comment type="cofactor">
    <cofactor evidence="2">
        <name>Mg(2+)</name>
        <dbReference type="ChEBI" id="CHEBI:18420"/>
    </cofactor>
</comment>
<proteinExistence type="inferred from homology"/>
<name>A0A6V8LL57_9BACT</name>
<dbReference type="GO" id="GO:0051287">
    <property type="term" value="F:NAD binding"/>
    <property type="evidence" value="ECO:0007669"/>
    <property type="project" value="InterPro"/>
</dbReference>
<dbReference type="AlphaFoldDB" id="A0A6V8LL57"/>
<accession>A0A6V8LL57</accession>
<reference evidence="11 12" key="1">
    <citation type="submission" date="2020-04" db="EMBL/GenBank/DDBJ databases">
        <authorList>
            <consortium name="Desulfovibrio sp. FSS-1 genome sequencing consortium"/>
            <person name="Shimoshige H."/>
            <person name="Kobayashi H."/>
            <person name="Maekawa T."/>
        </authorList>
    </citation>
    <scope>NUCLEOTIDE SEQUENCE [LARGE SCALE GENOMIC DNA]</scope>
    <source>
        <strain evidence="11 12">SIID29052-01</strain>
    </source>
</reference>
<comment type="cofactor">
    <cofactor evidence="1">
        <name>Mn(2+)</name>
        <dbReference type="ChEBI" id="CHEBI:29035"/>
    </cofactor>
</comment>
<dbReference type="EC" id="1.1.1.83" evidence="4"/>
<dbReference type="Proteomes" id="UP000494245">
    <property type="component" value="Unassembled WGS sequence"/>
</dbReference>
<dbReference type="SUPFAM" id="SSF53659">
    <property type="entry name" value="Isocitrate/Isopropylmalate dehydrogenase-like"/>
    <property type="match status" value="1"/>
</dbReference>
<evidence type="ECO:0000256" key="3">
    <source>
        <dbReference type="ARBA" id="ARBA00007769"/>
    </source>
</evidence>
<dbReference type="GO" id="GO:0046553">
    <property type="term" value="F:D-malate dehydrogenase (decarboxylating) (NAD+) activity"/>
    <property type="evidence" value="ECO:0007669"/>
    <property type="project" value="UniProtKB-EC"/>
</dbReference>
<sequence length="360" mass="38509">MKTYRIAVIPGDGIGKELAPEGMRVLDAAARAAGGFSLEYEIFPWGCDYYVQHGMMMPEDGLKTLSTFAAIYFGAVGYPELVPDDVSLHGLLIKLRLGFDQYVCLRPSTLLPGVKSPLRGVKPGDIDFVTVRENTEGEYAGAGGRMHPGQPSELAIETAVFTRAGCERVIRYAFELARSRPRRMLAHATKSNAQKHTLTFWDQIFDEVARDYPDVKTERVLVDAMAARFVLKPGSLDVVVASNLFGDILTDIGGAITGSLGLSASGNIDPERRYPSMFEPVHGSAPDIAGKGIANPIAMAWSGAMMLDFLGEKRAGALIEAAIRAVTAEGTTLTPDLGGTATTTQVTDALVAKVNGLAKA</sequence>
<dbReference type="InterPro" id="IPR019818">
    <property type="entry name" value="IsoCit/isopropylmalate_DH_CS"/>
</dbReference>
<dbReference type="NCBIfam" id="TIGR02089">
    <property type="entry name" value="TTC"/>
    <property type="match status" value="1"/>
</dbReference>
<keyword evidence="5" id="KW-0479">Metal-binding</keyword>
<comment type="catalytic activity">
    <reaction evidence="9">
        <text>(R)-malate + NAD(+) = pyruvate + CO2 + NADH</text>
        <dbReference type="Rhea" id="RHEA:18365"/>
        <dbReference type="ChEBI" id="CHEBI:15361"/>
        <dbReference type="ChEBI" id="CHEBI:15588"/>
        <dbReference type="ChEBI" id="CHEBI:16526"/>
        <dbReference type="ChEBI" id="CHEBI:57540"/>
        <dbReference type="ChEBI" id="CHEBI:57945"/>
        <dbReference type="EC" id="1.1.1.83"/>
    </reaction>
</comment>
<evidence type="ECO:0000256" key="8">
    <source>
        <dbReference type="ARBA" id="ARBA00023211"/>
    </source>
</evidence>
<evidence type="ECO:0000256" key="2">
    <source>
        <dbReference type="ARBA" id="ARBA00001946"/>
    </source>
</evidence>
<comment type="similarity">
    <text evidence="3">Belongs to the isocitrate and isopropylmalate dehydrogenases family.</text>
</comment>
<keyword evidence="7" id="KW-0520">NAD</keyword>
<evidence type="ECO:0000313" key="12">
    <source>
        <dbReference type="Proteomes" id="UP000494245"/>
    </source>
</evidence>
<evidence type="ECO:0000313" key="11">
    <source>
        <dbReference type="EMBL" id="GFK93422.1"/>
    </source>
</evidence>
<keyword evidence="6 11" id="KW-0560">Oxidoreductase</keyword>
<protein>
    <recommendedName>
        <fullName evidence="4">D-malate dehydrogenase (decarboxylating)</fullName>
        <ecNumber evidence="4">1.1.1.83</ecNumber>
    </recommendedName>
</protein>
<dbReference type="InterPro" id="IPR024084">
    <property type="entry name" value="IsoPropMal-DH-like_dom"/>
</dbReference>
<evidence type="ECO:0000256" key="1">
    <source>
        <dbReference type="ARBA" id="ARBA00001936"/>
    </source>
</evidence>
<comment type="caution">
    <text evidence="11">The sequence shown here is derived from an EMBL/GenBank/DDBJ whole genome shotgun (WGS) entry which is preliminary data.</text>
</comment>
<dbReference type="Gene3D" id="3.40.718.10">
    <property type="entry name" value="Isopropylmalate Dehydrogenase"/>
    <property type="match status" value="1"/>
</dbReference>
<dbReference type="RefSeq" id="WP_173082424.1">
    <property type="nucleotide sequence ID" value="NZ_BLTE01000004.1"/>
</dbReference>
<reference evidence="11 12" key="2">
    <citation type="submission" date="2020-05" db="EMBL/GenBank/DDBJ databases">
        <title>Draft genome sequence of Desulfovibrio sp. strainFSS-1.</title>
        <authorList>
            <person name="Shimoshige H."/>
            <person name="Kobayashi H."/>
            <person name="Maekawa T."/>
        </authorList>
    </citation>
    <scope>NUCLEOTIDE SEQUENCE [LARGE SCALE GENOMIC DNA]</scope>
    <source>
        <strain evidence="11 12">SIID29052-01</strain>
    </source>
</reference>
<evidence type="ECO:0000256" key="9">
    <source>
        <dbReference type="ARBA" id="ARBA00049301"/>
    </source>
</evidence>
<dbReference type="EMBL" id="BLTE01000004">
    <property type="protein sequence ID" value="GFK93422.1"/>
    <property type="molecule type" value="Genomic_DNA"/>
</dbReference>
<gene>
    <name evidence="11" type="primary">ttuC'</name>
    <name evidence="11" type="ORF">NNJEOMEG_01254</name>
</gene>
<dbReference type="GO" id="GO:0000287">
    <property type="term" value="F:magnesium ion binding"/>
    <property type="evidence" value="ECO:0007669"/>
    <property type="project" value="InterPro"/>
</dbReference>
<evidence type="ECO:0000256" key="5">
    <source>
        <dbReference type="ARBA" id="ARBA00022723"/>
    </source>
</evidence>
<evidence type="ECO:0000256" key="6">
    <source>
        <dbReference type="ARBA" id="ARBA00023002"/>
    </source>
</evidence>
<feature type="domain" description="Isopropylmalate dehydrogenase-like" evidence="10">
    <location>
        <begin position="5"/>
        <end position="350"/>
    </location>
</feature>
<evidence type="ECO:0000256" key="7">
    <source>
        <dbReference type="ARBA" id="ARBA00023027"/>
    </source>
</evidence>
<evidence type="ECO:0000259" key="10">
    <source>
        <dbReference type="SMART" id="SM01329"/>
    </source>
</evidence>
<keyword evidence="8" id="KW-0464">Manganese</keyword>
<dbReference type="InterPro" id="IPR050501">
    <property type="entry name" value="ICDH/IPMDH"/>
</dbReference>
<dbReference type="PANTHER" id="PTHR43275">
    <property type="entry name" value="D-MALATE DEHYDROGENASE [DECARBOXYLATING]"/>
    <property type="match status" value="1"/>
</dbReference>
<organism evidence="11 12">
    <name type="scientific">Fundidesulfovibrio magnetotacticus</name>
    <dbReference type="NCBI Taxonomy" id="2730080"/>
    <lineage>
        <taxon>Bacteria</taxon>
        <taxon>Pseudomonadati</taxon>
        <taxon>Thermodesulfobacteriota</taxon>
        <taxon>Desulfovibrionia</taxon>
        <taxon>Desulfovibrionales</taxon>
        <taxon>Desulfovibrionaceae</taxon>
        <taxon>Fundidesulfovibrio</taxon>
    </lineage>
</organism>
<dbReference type="SMART" id="SM01329">
    <property type="entry name" value="Iso_dh"/>
    <property type="match status" value="1"/>
</dbReference>